<name>A0A7Z1MLK0_9VIBR</name>
<gene>
    <name evidence="5" type="ORF">BCS90_10515</name>
</gene>
<dbReference type="SUPFAM" id="SSF48008">
    <property type="entry name" value="GntR ligand-binding domain-like"/>
    <property type="match status" value="1"/>
</dbReference>
<reference evidence="5" key="1">
    <citation type="submission" date="2016-07" db="EMBL/GenBank/DDBJ databases">
        <authorList>
            <person name="Kauffman K."/>
            <person name="Arevalo P."/>
            <person name="Polz M.F."/>
        </authorList>
    </citation>
    <scope>NUCLEOTIDE SEQUENCE</scope>
    <source>
        <strain evidence="5">10N.222.46.E12</strain>
    </source>
</reference>
<dbReference type="PANTHER" id="PTHR43537:SF5">
    <property type="entry name" value="UXU OPERON TRANSCRIPTIONAL REGULATOR"/>
    <property type="match status" value="1"/>
</dbReference>
<dbReference type="InterPro" id="IPR008920">
    <property type="entry name" value="TF_FadR/GntR_C"/>
</dbReference>
<dbReference type="SMART" id="SM00345">
    <property type="entry name" value="HTH_GNTR"/>
    <property type="match status" value="1"/>
</dbReference>
<dbReference type="Pfam" id="PF07729">
    <property type="entry name" value="FCD"/>
    <property type="match status" value="1"/>
</dbReference>
<dbReference type="RefSeq" id="WP_016793535.1">
    <property type="nucleotide sequence ID" value="NZ_CP170046.1"/>
</dbReference>
<keyword evidence="3" id="KW-0804">Transcription</keyword>
<dbReference type="Pfam" id="PF00392">
    <property type="entry name" value="GntR"/>
    <property type="match status" value="1"/>
</dbReference>
<evidence type="ECO:0000256" key="1">
    <source>
        <dbReference type="ARBA" id="ARBA00023015"/>
    </source>
</evidence>
<protein>
    <submittedName>
        <fullName evidence="5">Transcriptional regulator</fullName>
    </submittedName>
</protein>
<evidence type="ECO:0000256" key="3">
    <source>
        <dbReference type="ARBA" id="ARBA00023163"/>
    </source>
</evidence>
<evidence type="ECO:0000256" key="2">
    <source>
        <dbReference type="ARBA" id="ARBA00023125"/>
    </source>
</evidence>
<evidence type="ECO:0000259" key="4">
    <source>
        <dbReference type="PROSITE" id="PS50949"/>
    </source>
</evidence>
<dbReference type="InterPro" id="IPR036388">
    <property type="entry name" value="WH-like_DNA-bd_sf"/>
</dbReference>
<dbReference type="PANTHER" id="PTHR43537">
    <property type="entry name" value="TRANSCRIPTIONAL REGULATOR, GNTR FAMILY"/>
    <property type="match status" value="1"/>
</dbReference>
<dbReference type="InterPro" id="IPR000524">
    <property type="entry name" value="Tscrpt_reg_HTH_GntR"/>
</dbReference>
<comment type="caution">
    <text evidence="5">The sequence shown here is derived from an EMBL/GenBank/DDBJ whole genome shotgun (WGS) entry which is preliminary data.</text>
</comment>
<dbReference type="SMART" id="SM00895">
    <property type="entry name" value="FCD"/>
    <property type="match status" value="1"/>
</dbReference>
<reference evidence="5" key="2">
    <citation type="journal article" date="2018" name="Nature">
        <title>A major lineage of non-tailed dsDNA viruses as unrecognized killers of marine bacteria.</title>
        <authorList>
            <person name="Kauffman K.M."/>
            <person name="Hussain F.A."/>
            <person name="Yang J."/>
            <person name="Arevalo P."/>
            <person name="Brown J.M."/>
            <person name="Chang W.K."/>
            <person name="VanInsberghe D."/>
            <person name="Elsherbini J."/>
            <person name="Sharma R.S."/>
            <person name="Cutler M.B."/>
            <person name="Kelly L."/>
            <person name="Polz M.F."/>
        </authorList>
    </citation>
    <scope>NUCLEOTIDE SEQUENCE</scope>
    <source>
        <strain evidence="5">10N.222.46.E12</strain>
    </source>
</reference>
<dbReference type="Gene3D" id="1.20.120.530">
    <property type="entry name" value="GntR ligand-binding domain-like"/>
    <property type="match status" value="1"/>
</dbReference>
<dbReference type="Gene3D" id="1.10.10.10">
    <property type="entry name" value="Winged helix-like DNA-binding domain superfamily/Winged helix DNA-binding domain"/>
    <property type="match status" value="1"/>
</dbReference>
<keyword evidence="1" id="KW-0805">Transcription regulation</keyword>
<organism evidence="5">
    <name type="scientific">Vibrio cyclitrophicus</name>
    <dbReference type="NCBI Taxonomy" id="47951"/>
    <lineage>
        <taxon>Bacteria</taxon>
        <taxon>Pseudomonadati</taxon>
        <taxon>Pseudomonadota</taxon>
        <taxon>Gammaproteobacteria</taxon>
        <taxon>Vibrionales</taxon>
        <taxon>Vibrionaceae</taxon>
        <taxon>Vibrio</taxon>
    </lineage>
</organism>
<evidence type="ECO:0000313" key="5">
    <source>
        <dbReference type="EMBL" id="PMP31736.1"/>
    </source>
</evidence>
<keyword evidence="2" id="KW-0238">DNA-binding</keyword>
<dbReference type="SUPFAM" id="SSF46785">
    <property type="entry name" value="Winged helix' DNA-binding domain"/>
    <property type="match status" value="1"/>
</dbReference>
<dbReference type="EMBL" id="MDBS01000016">
    <property type="protein sequence ID" value="PMP31736.1"/>
    <property type="molecule type" value="Genomic_DNA"/>
</dbReference>
<dbReference type="PROSITE" id="PS50949">
    <property type="entry name" value="HTH_GNTR"/>
    <property type="match status" value="1"/>
</dbReference>
<dbReference type="InterPro" id="IPR011711">
    <property type="entry name" value="GntR_C"/>
</dbReference>
<dbReference type="PRINTS" id="PR00035">
    <property type="entry name" value="HTHGNTR"/>
</dbReference>
<proteinExistence type="predicted"/>
<dbReference type="GO" id="GO:0003700">
    <property type="term" value="F:DNA-binding transcription factor activity"/>
    <property type="evidence" value="ECO:0007669"/>
    <property type="project" value="InterPro"/>
</dbReference>
<accession>A0A7Z1MLK0</accession>
<sequence length="252" mass="28807">MINFEPKRPYQTLGLILRKELSDGLYPIGSRLPPERDIAERLSVSRAVVREAIIMLELEGLVEVKKGSGVYIVNLPTSSTVEASEDVGPFEMLQARQLLEGSIAEFAATQATPTDIEKMRDALEIERREIENNVQNPMGDRMFHLCIAEATQNSVLVDILKDSWARRESSPMWQKLHTHIDIQDYRKEWLDDHAAILLAMRRKNPLEAKQAMWQHLEHVKIRLLELSDFTDPNFDGYLFNSIPAIATSKDNL</sequence>
<dbReference type="CDD" id="cd07377">
    <property type="entry name" value="WHTH_GntR"/>
    <property type="match status" value="1"/>
</dbReference>
<dbReference type="AlphaFoldDB" id="A0A7Z1MLK0"/>
<dbReference type="GO" id="GO:0003677">
    <property type="term" value="F:DNA binding"/>
    <property type="evidence" value="ECO:0007669"/>
    <property type="project" value="UniProtKB-KW"/>
</dbReference>
<feature type="domain" description="HTH gntR-type" evidence="4">
    <location>
        <begin position="7"/>
        <end position="75"/>
    </location>
</feature>
<dbReference type="InterPro" id="IPR036390">
    <property type="entry name" value="WH_DNA-bd_sf"/>
</dbReference>